<accession>A0A9W6PAB3</accession>
<dbReference type="SFLD" id="SFLDS00029">
    <property type="entry name" value="Radical_SAM"/>
    <property type="match status" value="1"/>
</dbReference>
<dbReference type="GO" id="GO:0003824">
    <property type="term" value="F:catalytic activity"/>
    <property type="evidence" value="ECO:0007669"/>
    <property type="project" value="InterPro"/>
</dbReference>
<evidence type="ECO:0000313" key="8">
    <source>
        <dbReference type="EMBL" id="GLU50534.1"/>
    </source>
</evidence>
<feature type="domain" description="4Fe4S-binding SPASM" evidence="7">
    <location>
        <begin position="202"/>
        <end position="265"/>
    </location>
</feature>
<feature type="compositionally biased region" description="Polar residues" evidence="5">
    <location>
        <begin position="272"/>
        <end position="284"/>
    </location>
</feature>
<sequence>MTARPPRFLALDITRKCQLSCGHCYNRSGPGLGHGEMLTVDWMVVLDQAADLGVHTVQFIGGEPTSHPGFRSLVRYAVDQGLHVEVYSNLVHVASELWPLYGCGRVSLATSYYSPDPREHAAITGRPAVHSRTRANIAEAVRRDIPIRVGLVNVLPGQKTEQARAELVSLGVPEKKIRTDRVRAFGRAAQPPADGPALGELCGRCGDSAAAVLPSGDVVPCVMAAWMTAGNVRERGLHDILAGPRMAGHRAAIAGRNAPRTGWCAPDDSCPPQDSNDCDPQNQPADYCDPDLP</sequence>
<dbReference type="Gene3D" id="3.20.20.70">
    <property type="entry name" value="Aldolase class I"/>
    <property type="match status" value="1"/>
</dbReference>
<dbReference type="Proteomes" id="UP001165092">
    <property type="component" value="Unassembled WGS sequence"/>
</dbReference>
<keyword evidence="3" id="KW-0408">Iron</keyword>
<evidence type="ECO:0000313" key="9">
    <source>
        <dbReference type="Proteomes" id="UP001165092"/>
    </source>
</evidence>
<dbReference type="Pfam" id="PF04055">
    <property type="entry name" value="Radical_SAM"/>
    <property type="match status" value="1"/>
</dbReference>
<reference evidence="8" key="1">
    <citation type="submission" date="2023-02" db="EMBL/GenBank/DDBJ databases">
        <title>Nocardiopsis ansamitocini NBRC 112285.</title>
        <authorList>
            <person name="Ichikawa N."/>
            <person name="Sato H."/>
            <person name="Tonouchi N."/>
        </authorList>
    </citation>
    <scope>NUCLEOTIDE SEQUENCE</scope>
    <source>
        <strain evidence="8">NBRC 112285</strain>
    </source>
</reference>
<dbReference type="RefSeq" id="WP_285762076.1">
    <property type="nucleotide sequence ID" value="NZ_BSQG01000020.1"/>
</dbReference>
<dbReference type="AlphaFoldDB" id="A0A9W6PAB3"/>
<protein>
    <recommendedName>
        <fullName evidence="10">Radical SAM protein</fullName>
    </recommendedName>
</protein>
<feature type="domain" description="Radical SAM core" evidence="6">
    <location>
        <begin position="13"/>
        <end position="162"/>
    </location>
</feature>
<dbReference type="SFLD" id="SFLDG01067">
    <property type="entry name" value="SPASM/twitch_domain_containing"/>
    <property type="match status" value="1"/>
</dbReference>
<dbReference type="InterPro" id="IPR058240">
    <property type="entry name" value="rSAM_sf"/>
</dbReference>
<dbReference type="InterPro" id="IPR007197">
    <property type="entry name" value="rSAM"/>
</dbReference>
<evidence type="ECO:0000256" key="5">
    <source>
        <dbReference type="SAM" id="MobiDB-lite"/>
    </source>
</evidence>
<dbReference type="GO" id="GO:0046872">
    <property type="term" value="F:metal ion binding"/>
    <property type="evidence" value="ECO:0007669"/>
    <property type="project" value="UniProtKB-KW"/>
</dbReference>
<keyword evidence="1" id="KW-0949">S-adenosyl-L-methionine</keyword>
<dbReference type="InterPro" id="IPR013785">
    <property type="entry name" value="Aldolase_TIM"/>
</dbReference>
<comment type="caution">
    <text evidence="8">The sequence shown here is derived from an EMBL/GenBank/DDBJ whole genome shotgun (WGS) entry which is preliminary data.</text>
</comment>
<dbReference type="SUPFAM" id="SSF102114">
    <property type="entry name" value="Radical SAM enzymes"/>
    <property type="match status" value="1"/>
</dbReference>
<evidence type="ECO:0000259" key="7">
    <source>
        <dbReference type="Pfam" id="PF13186"/>
    </source>
</evidence>
<keyword evidence="2" id="KW-0479">Metal-binding</keyword>
<evidence type="ECO:0000256" key="2">
    <source>
        <dbReference type="ARBA" id="ARBA00022723"/>
    </source>
</evidence>
<evidence type="ECO:0000256" key="4">
    <source>
        <dbReference type="ARBA" id="ARBA00023014"/>
    </source>
</evidence>
<proteinExistence type="predicted"/>
<dbReference type="EMBL" id="BSQG01000020">
    <property type="protein sequence ID" value="GLU50534.1"/>
    <property type="molecule type" value="Genomic_DNA"/>
</dbReference>
<evidence type="ECO:0008006" key="10">
    <source>
        <dbReference type="Google" id="ProtNLM"/>
    </source>
</evidence>
<dbReference type="InterPro" id="IPR050377">
    <property type="entry name" value="Radical_SAM_PqqE_MftC-like"/>
</dbReference>
<keyword evidence="4" id="KW-0411">Iron-sulfur</keyword>
<evidence type="ECO:0000256" key="1">
    <source>
        <dbReference type="ARBA" id="ARBA00022691"/>
    </source>
</evidence>
<keyword evidence="9" id="KW-1185">Reference proteome</keyword>
<name>A0A9W6PAB3_9ACTN</name>
<gene>
    <name evidence="8" type="ORF">Nans01_48850</name>
</gene>
<dbReference type="InterPro" id="IPR023885">
    <property type="entry name" value="4Fe4S-binding_SPASM_dom"/>
</dbReference>
<feature type="region of interest" description="Disordered" evidence="5">
    <location>
        <begin position="266"/>
        <end position="293"/>
    </location>
</feature>
<dbReference type="GO" id="GO:0051536">
    <property type="term" value="F:iron-sulfur cluster binding"/>
    <property type="evidence" value="ECO:0007669"/>
    <property type="project" value="UniProtKB-KW"/>
</dbReference>
<dbReference type="CDD" id="cd01335">
    <property type="entry name" value="Radical_SAM"/>
    <property type="match status" value="1"/>
</dbReference>
<evidence type="ECO:0000259" key="6">
    <source>
        <dbReference type="Pfam" id="PF04055"/>
    </source>
</evidence>
<dbReference type="PANTHER" id="PTHR11228:SF7">
    <property type="entry name" value="PQQA PEPTIDE CYCLASE"/>
    <property type="match status" value="1"/>
</dbReference>
<dbReference type="Pfam" id="PF13186">
    <property type="entry name" value="SPASM"/>
    <property type="match status" value="1"/>
</dbReference>
<dbReference type="PANTHER" id="PTHR11228">
    <property type="entry name" value="RADICAL SAM DOMAIN PROTEIN"/>
    <property type="match status" value="1"/>
</dbReference>
<organism evidence="8 9">
    <name type="scientific">Nocardiopsis ansamitocini</name>
    <dbReference type="NCBI Taxonomy" id="1670832"/>
    <lineage>
        <taxon>Bacteria</taxon>
        <taxon>Bacillati</taxon>
        <taxon>Actinomycetota</taxon>
        <taxon>Actinomycetes</taxon>
        <taxon>Streptosporangiales</taxon>
        <taxon>Nocardiopsidaceae</taxon>
        <taxon>Nocardiopsis</taxon>
    </lineage>
</organism>
<evidence type="ECO:0000256" key="3">
    <source>
        <dbReference type="ARBA" id="ARBA00023004"/>
    </source>
</evidence>